<dbReference type="Gene3D" id="3.30.559.10">
    <property type="entry name" value="Chloramphenicol acetyltransferase-like domain"/>
    <property type="match status" value="1"/>
</dbReference>
<evidence type="ECO:0000256" key="3">
    <source>
        <dbReference type="ARBA" id="ARBA00022553"/>
    </source>
</evidence>
<dbReference type="Gene3D" id="3.30.300.30">
    <property type="match status" value="1"/>
</dbReference>
<keyword evidence="2" id="KW-0596">Phosphopantetheine</keyword>
<dbReference type="PANTHER" id="PTHR44845:SF6">
    <property type="entry name" value="BETA-ALANINE-ACTIVATING ENZYME"/>
    <property type="match status" value="1"/>
</dbReference>
<dbReference type="SUPFAM" id="SSF56801">
    <property type="entry name" value="Acetyl-CoA synthetase-like"/>
    <property type="match status" value="1"/>
</dbReference>
<keyword evidence="4" id="KW-0436">Ligase</keyword>
<feature type="region of interest" description="Disordered" evidence="5">
    <location>
        <begin position="429"/>
        <end position="449"/>
    </location>
</feature>
<feature type="region of interest" description="Disordered" evidence="5">
    <location>
        <begin position="958"/>
        <end position="1015"/>
    </location>
</feature>
<dbReference type="RefSeq" id="WP_258788834.1">
    <property type="nucleotide sequence ID" value="NZ_JANUGQ010000015.1"/>
</dbReference>
<dbReference type="InterPro" id="IPR020845">
    <property type="entry name" value="AMP-binding_CS"/>
</dbReference>
<dbReference type="InterPro" id="IPR036291">
    <property type="entry name" value="NAD(P)-bd_dom_sf"/>
</dbReference>
<dbReference type="InterPro" id="IPR001242">
    <property type="entry name" value="Condensation_dom"/>
</dbReference>
<protein>
    <submittedName>
        <fullName evidence="7">Amino acid adenylation domain-containing protein</fullName>
    </submittedName>
</protein>
<dbReference type="InterPro" id="IPR025110">
    <property type="entry name" value="AMP-bd_C"/>
</dbReference>
<dbReference type="EMBL" id="JANUGQ010000015">
    <property type="protein sequence ID" value="MCS0637585.1"/>
    <property type="molecule type" value="Genomic_DNA"/>
</dbReference>
<evidence type="ECO:0000259" key="6">
    <source>
        <dbReference type="PROSITE" id="PS50075"/>
    </source>
</evidence>
<dbReference type="NCBIfam" id="TIGR01733">
    <property type="entry name" value="AA-adenyl-dom"/>
    <property type="match status" value="1"/>
</dbReference>
<dbReference type="CDD" id="cd05930">
    <property type="entry name" value="A_NRPS"/>
    <property type="match status" value="1"/>
</dbReference>
<accession>A0ABT2CJI9</accession>
<keyword evidence="8" id="KW-1185">Reference proteome</keyword>
<dbReference type="Gene3D" id="2.30.38.10">
    <property type="entry name" value="Luciferase, Domain 3"/>
    <property type="match status" value="1"/>
</dbReference>
<dbReference type="Pfam" id="PF00668">
    <property type="entry name" value="Condensation"/>
    <property type="match status" value="1"/>
</dbReference>
<dbReference type="Gene3D" id="3.40.50.1820">
    <property type="entry name" value="alpha/beta hydrolase"/>
    <property type="match status" value="1"/>
</dbReference>
<feature type="region of interest" description="Disordered" evidence="5">
    <location>
        <begin position="1081"/>
        <end position="1158"/>
    </location>
</feature>
<feature type="compositionally biased region" description="Pro residues" evidence="5">
    <location>
        <begin position="583"/>
        <end position="592"/>
    </location>
</feature>
<dbReference type="SMART" id="SM00823">
    <property type="entry name" value="PKS_PP"/>
    <property type="match status" value="1"/>
</dbReference>
<comment type="cofactor">
    <cofactor evidence="1">
        <name>pantetheine 4'-phosphate</name>
        <dbReference type="ChEBI" id="CHEBI:47942"/>
    </cofactor>
</comment>
<evidence type="ECO:0000313" key="7">
    <source>
        <dbReference type="EMBL" id="MCS0637585.1"/>
    </source>
</evidence>
<dbReference type="Proteomes" id="UP001431313">
    <property type="component" value="Unassembled WGS sequence"/>
</dbReference>
<dbReference type="InterPro" id="IPR000873">
    <property type="entry name" value="AMP-dep_synth/lig_dom"/>
</dbReference>
<dbReference type="InterPro" id="IPR029058">
    <property type="entry name" value="AB_hydrolase_fold"/>
</dbReference>
<dbReference type="PANTHER" id="PTHR44845">
    <property type="entry name" value="CARRIER DOMAIN-CONTAINING PROTEIN"/>
    <property type="match status" value="1"/>
</dbReference>
<evidence type="ECO:0000256" key="1">
    <source>
        <dbReference type="ARBA" id="ARBA00001957"/>
    </source>
</evidence>
<sequence length="1564" mass="162925">MPAPDPGDGLRPLLAAQEGIWTGQQLDPDSPAYNTAEYVRIAGAVDPAAFERALRHTVAEVAAVQVRFPVDAGGRPRELAVPVPDWAPHHADLTAAADPHGAALAWMADDLARPTDLARGPLFGHALLRTGPAEYLWYHRVHHIALDGFGLALVARRVAHVYTALLAGEPPGESGFGTLESVRHEEAAYRASARYAEDRAYWTRRFADRPAVTGFAGRSALPARSFLRRITDLGAEETAALRAAARELSVTWSDLLLGITAGYLHRVTGAPEAVLGLPVMGRLGSVSLRVPCMVRNVLPLRIPGGGRDSPRELAARAAAELRACLPHQRYRYEQLRRDLKLVGGGRRLSGPGVNIMPFEYDLRFAGLPSTVHNLSAGPVDDLSVNVYDRAEGAGLRIAVDAHPGLYDEVALAGHQRGLLDLLREAVAAPDRPLTRRPSPATPGGGGPQPLVLDGGPLPGPAVPVVRPLTDHAARRGAAVAVEEAGRSLDYAGLYAAARRLAARLAARGVGPGDLVAVVLPRGTGTVVAVLGVLLSGAAYCPLDPDAPASRTEALLASARPAAVLTTGDRAARFPGLPVLTPGAPEPGAPEPGPADRWPPEPGPDDLAYVIHTSGTTGTPKGVEISHGALAAFVAGARPRYGLRPADRVLQFAPPHFDTSVEELFLTLATGATLVVRDPAMTDSVPAFLDACDRLRISVLDLPTAYWHEVAHAVSTGIARLPAGVRTVVIGGEAALPERVDRWRAAVDPSVRLLNTYGPTEATVVATVADLHDPAADPGDVPIGHPLPGMRAVVADGELYLTGAALARGYRGAAAPDDARFAPLAQLPGAPRAFRTGDRVRVGDDGQLRFLGRADDEFKISGHRVHPAEVEAALLTDARVREAAVVGQVLPDGTRRLAAHVVAAGPQPAAAELRSRLRELLPAAMVPSAVEFTDRLPRTSTGKIDRKALAAVTGGRTADPATVVDPATGAPRGPEEAVGPVTGSAPVTVAAGDPLERASVPDPLERAAAPDGAGDPLERTIGRLWAQVLGIERLNRDDDFFDLGAQSLQAIQVANRLGVELAREVRVGWLFEHPTVAGLARRLAPPPAAPGEPGTDAGAAADTAATGPDPAVPVPAGAAPADAVRADAAPAGPPDMAAAAGDARDARDTGDTGGAVPGLPPALSADAVLAGAIRPAVPARRAGARAPGAPRTVLLTGATGFVGPHLLAELLRVTDAEIICPVRAADPAGATERILGALAAQGLPRPAGAERITALPADLARPDLGLGAARLTELADRCDAVFHNAATVSVLREYTSLRAVNTGATHRLLRLAAARAVPLHLVSTLSVAPPRSLSPEVPEAFFPPHPGLLRGYQQSKWASERLVEQAAERGLPVTVHRLGRVVGAPATGLVNPRDFLWSVLAAGLPAGLLPELFEAEVWTPVDYVARAVVRLSLSGAPGTVFNHAPVEPVRLDDLYDWVAAYGYAVKRVPTAQWRAELPRSPGETAAVAVTTGAFFDSLAGAEESGRHDGGDGPELGLGRVRADHVRRGLDGTGIGCPVIDRALVFRYLDHGVRTGMLPPPGGREG</sequence>
<dbReference type="SUPFAM" id="SSF47336">
    <property type="entry name" value="ACP-like"/>
    <property type="match status" value="1"/>
</dbReference>
<dbReference type="InterPro" id="IPR023213">
    <property type="entry name" value="CAT-like_dom_sf"/>
</dbReference>
<organism evidence="7 8">
    <name type="scientific">Streptomyces pyxinae</name>
    <dbReference type="NCBI Taxonomy" id="2970734"/>
    <lineage>
        <taxon>Bacteria</taxon>
        <taxon>Bacillati</taxon>
        <taxon>Actinomycetota</taxon>
        <taxon>Actinomycetes</taxon>
        <taxon>Kitasatosporales</taxon>
        <taxon>Streptomycetaceae</taxon>
        <taxon>Streptomyces</taxon>
    </lineage>
</organism>
<dbReference type="Pfam" id="PF00501">
    <property type="entry name" value="AMP-binding"/>
    <property type="match status" value="1"/>
</dbReference>
<dbReference type="InterPro" id="IPR020806">
    <property type="entry name" value="PKS_PP-bd"/>
</dbReference>
<dbReference type="InterPro" id="IPR036736">
    <property type="entry name" value="ACP-like_sf"/>
</dbReference>
<feature type="compositionally biased region" description="Low complexity" evidence="5">
    <location>
        <begin position="1090"/>
        <end position="1140"/>
    </location>
</feature>
<name>A0ABT2CJI9_9ACTN</name>
<reference evidence="7" key="1">
    <citation type="submission" date="2022-08" db="EMBL/GenBank/DDBJ databases">
        <authorList>
            <person name="Somphong A."/>
            <person name="Phongsopitanun W."/>
        </authorList>
    </citation>
    <scope>NUCLEOTIDE SEQUENCE</scope>
    <source>
        <strain evidence="7">LP05-1</strain>
    </source>
</reference>
<dbReference type="PROSITE" id="PS00455">
    <property type="entry name" value="AMP_BINDING"/>
    <property type="match status" value="1"/>
</dbReference>
<dbReference type="SUPFAM" id="SSF51735">
    <property type="entry name" value="NAD(P)-binding Rossmann-fold domains"/>
    <property type="match status" value="1"/>
</dbReference>
<dbReference type="NCBIfam" id="TIGR01746">
    <property type="entry name" value="Thioester-redct"/>
    <property type="match status" value="1"/>
</dbReference>
<dbReference type="Gene3D" id="3.40.50.980">
    <property type="match status" value="2"/>
</dbReference>
<dbReference type="Pfam" id="PF00550">
    <property type="entry name" value="PP-binding"/>
    <property type="match status" value="1"/>
</dbReference>
<dbReference type="InterPro" id="IPR009081">
    <property type="entry name" value="PP-bd_ACP"/>
</dbReference>
<dbReference type="Pfam" id="PF13193">
    <property type="entry name" value="AMP-binding_C"/>
    <property type="match status" value="1"/>
</dbReference>
<feature type="domain" description="Carrier" evidence="6">
    <location>
        <begin position="1011"/>
        <end position="1086"/>
    </location>
</feature>
<evidence type="ECO:0000256" key="4">
    <source>
        <dbReference type="ARBA" id="ARBA00022598"/>
    </source>
</evidence>
<keyword evidence="3" id="KW-0597">Phosphoprotein</keyword>
<proteinExistence type="predicted"/>
<evidence type="ECO:0000313" key="8">
    <source>
        <dbReference type="Proteomes" id="UP001431313"/>
    </source>
</evidence>
<dbReference type="PROSITE" id="PS50075">
    <property type="entry name" value="CARRIER"/>
    <property type="match status" value="1"/>
</dbReference>
<dbReference type="InterPro" id="IPR010080">
    <property type="entry name" value="Thioester_reductase-like_dom"/>
</dbReference>
<dbReference type="InterPro" id="IPR045851">
    <property type="entry name" value="AMP-bd_C_sf"/>
</dbReference>
<evidence type="ECO:0000256" key="2">
    <source>
        <dbReference type="ARBA" id="ARBA00022450"/>
    </source>
</evidence>
<evidence type="ECO:0000256" key="5">
    <source>
        <dbReference type="SAM" id="MobiDB-lite"/>
    </source>
</evidence>
<dbReference type="SUPFAM" id="SSF52777">
    <property type="entry name" value="CoA-dependent acyltransferases"/>
    <property type="match status" value="2"/>
</dbReference>
<dbReference type="InterPro" id="IPR013120">
    <property type="entry name" value="FAR_NAD-bd"/>
</dbReference>
<gene>
    <name evidence="7" type="ORF">NX801_18330</name>
</gene>
<dbReference type="Pfam" id="PF07993">
    <property type="entry name" value="NAD_binding_4"/>
    <property type="match status" value="1"/>
</dbReference>
<dbReference type="Gene3D" id="3.30.559.30">
    <property type="entry name" value="Nonribosomal peptide synthetase, condensation domain"/>
    <property type="match status" value="1"/>
</dbReference>
<dbReference type="Gene3D" id="3.40.50.720">
    <property type="entry name" value="NAD(P)-binding Rossmann-like Domain"/>
    <property type="match status" value="1"/>
</dbReference>
<comment type="caution">
    <text evidence="7">The sequence shown here is derived from an EMBL/GenBank/DDBJ whole genome shotgun (WGS) entry which is preliminary data.</text>
</comment>
<dbReference type="InterPro" id="IPR010071">
    <property type="entry name" value="AA_adenyl_dom"/>
</dbReference>
<feature type="region of interest" description="Disordered" evidence="5">
    <location>
        <begin position="578"/>
        <end position="602"/>
    </location>
</feature>